<evidence type="ECO:0000256" key="1">
    <source>
        <dbReference type="SAM" id="MobiDB-lite"/>
    </source>
</evidence>
<dbReference type="RefSeq" id="WP_067581042.1">
    <property type="nucleotide sequence ID" value="NZ_FOWC01000002.1"/>
</dbReference>
<dbReference type="Proteomes" id="UP000470404">
    <property type="component" value="Unassembled WGS sequence"/>
</dbReference>
<keyword evidence="3" id="KW-1185">Reference proteome</keyword>
<reference evidence="2 3" key="1">
    <citation type="submission" date="2020-01" db="EMBL/GenBank/DDBJ databases">
        <title>Insect and environment-associated Actinomycetes.</title>
        <authorList>
            <person name="Currrie C."/>
            <person name="Chevrette M."/>
            <person name="Carlson C."/>
            <person name="Stubbendieck R."/>
            <person name="Wendt-Pienkowski E."/>
        </authorList>
    </citation>
    <scope>NUCLEOTIDE SEQUENCE [LARGE SCALE GENOMIC DNA]</scope>
    <source>
        <strain evidence="2 3">SID8386</strain>
    </source>
</reference>
<evidence type="ECO:0000313" key="3">
    <source>
        <dbReference type="Proteomes" id="UP000470404"/>
    </source>
</evidence>
<comment type="caution">
    <text evidence="2">The sequence shown here is derived from an EMBL/GenBank/DDBJ whole genome shotgun (WGS) entry which is preliminary data.</text>
</comment>
<organism evidence="2 3">
    <name type="scientific">Amycolatopsis rubida</name>
    <dbReference type="NCBI Taxonomy" id="112413"/>
    <lineage>
        <taxon>Bacteria</taxon>
        <taxon>Bacillati</taxon>
        <taxon>Actinomycetota</taxon>
        <taxon>Actinomycetes</taxon>
        <taxon>Pseudonocardiales</taxon>
        <taxon>Pseudonocardiaceae</taxon>
        <taxon>Amycolatopsis</taxon>
    </lineage>
</organism>
<gene>
    <name evidence="2" type="ORF">G3I59_09555</name>
</gene>
<name>A0ABX0BP20_9PSEU</name>
<feature type="region of interest" description="Disordered" evidence="1">
    <location>
        <begin position="1"/>
        <end position="23"/>
    </location>
</feature>
<evidence type="ECO:0000313" key="2">
    <source>
        <dbReference type="EMBL" id="NEC55827.1"/>
    </source>
</evidence>
<proteinExistence type="predicted"/>
<dbReference type="EMBL" id="JAAGNC010000061">
    <property type="protein sequence ID" value="NEC55827.1"/>
    <property type="molecule type" value="Genomic_DNA"/>
</dbReference>
<accession>A0ABX0BP20</accession>
<sequence length="68" mass="7625">MPPGVPRSGWRAFGGRAEKTSNASGRKYWHRLDGKRFAVKETFASLIRTMPGLPGRERDPVKDGQQAR</sequence>
<protein>
    <submittedName>
        <fullName evidence="2">Uncharacterized protein</fullName>
    </submittedName>
</protein>